<dbReference type="AlphaFoldDB" id="A0A382UYG4"/>
<organism evidence="1">
    <name type="scientific">marine metagenome</name>
    <dbReference type="NCBI Taxonomy" id="408172"/>
    <lineage>
        <taxon>unclassified sequences</taxon>
        <taxon>metagenomes</taxon>
        <taxon>ecological metagenomes</taxon>
    </lineage>
</organism>
<evidence type="ECO:0000313" key="1">
    <source>
        <dbReference type="EMBL" id="SVD39279.1"/>
    </source>
</evidence>
<evidence type="ECO:0008006" key="2">
    <source>
        <dbReference type="Google" id="ProtNLM"/>
    </source>
</evidence>
<accession>A0A382UYG4</accession>
<gene>
    <name evidence="1" type="ORF">METZ01_LOCUS392133</name>
</gene>
<proteinExistence type="predicted"/>
<sequence>VDLRIGIAHMQKEINLEMADDFDLSGFKSDLEEALKKETSVVWLTDINGREVGIPGNKIGYAEIGIQDSGRPVGFS</sequence>
<name>A0A382UYG4_9ZZZZ</name>
<feature type="non-terminal residue" evidence="1">
    <location>
        <position position="1"/>
    </location>
</feature>
<dbReference type="InterPro" id="IPR021456">
    <property type="entry name" value="DUF3107"/>
</dbReference>
<reference evidence="1" key="1">
    <citation type="submission" date="2018-05" db="EMBL/GenBank/DDBJ databases">
        <authorList>
            <person name="Lanie J.A."/>
            <person name="Ng W.-L."/>
            <person name="Kazmierczak K.M."/>
            <person name="Andrzejewski T.M."/>
            <person name="Davidsen T.M."/>
            <person name="Wayne K.J."/>
            <person name="Tettelin H."/>
            <person name="Glass J.I."/>
            <person name="Rusch D."/>
            <person name="Podicherti R."/>
            <person name="Tsui H.-C.T."/>
            <person name="Winkler M.E."/>
        </authorList>
    </citation>
    <scope>NUCLEOTIDE SEQUENCE</scope>
</reference>
<dbReference type="EMBL" id="UINC01147764">
    <property type="protein sequence ID" value="SVD39279.1"/>
    <property type="molecule type" value="Genomic_DNA"/>
</dbReference>
<protein>
    <recommendedName>
        <fullName evidence="2">DUF3107 domain-containing protein</fullName>
    </recommendedName>
</protein>
<dbReference type="Pfam" id="PF11305">
    <property type="entry name" value="DUF3107"/>
    <property type="match status" value="1"/>
</dbReference>